<dbReference type="InterPro" id="IPR018247">
    <property type="entry name" value="EF_Hand_1_Ca_BS"/>
</dbReference>
<dbReference type="Gene3D" id="1.10.238.10">
    <property type="entry name" value="EF-hand"/>
    <property type="match status" value="1"/>
</dbReference>
<dbReference type="PROSITE" id="PS00018">
    <property type="entry name" value="EF_HAND_1"/>
    <property type="match status" value="4"/>
</dbReference>
<dbReference type="InterPro" id="IPR050205">
    <property type="entry name" value="CDPK_Ser/Thr_kinases"/>
</dbReference>
<dbReference type="InterPro" id="IPR011009">
    <property type="entry name" value="Kinase-like_dom_sf"/>
</dbReference>
<evidence type="ECO:0000256" key="5">
    <source>
        <dbReference type="ARBA" id="ARBA00022837"/>
    </source>
</evidence>
<dbReference type="FunFam" id="1.10.510.10:FF:000178">
    <property type="entry name" value="Calcium-dependent protein kinase 5"/>
    <property type="match status" value="1"/>
</dbReference>
<sequence>MSAQQVLKKSSSSKVSDNYLLGRILGKGAFGTVYVATNRKTSHAYACKSIDKAKLVSEEDRQDIQREVDVLNLVGQHPNVAELYHVFEDAKHVHLVLELCKGGELFDRVVSKGTFTEKMAADFFRTMVTVVEHMHQLGIMHRDIKPENFLLTTEDDSAVIKLADFGLSTYYKPGQRFNQIVGSAYYVAPEVLRRDYSFEADMWSLGVILYILLSGLPPFWGDTEEDIFKMVLKGDVDFKTAPWPNISAEAKDCVRKLLTMNPKQRPTADKILQHPWLKQQGAAPDKPIDNIVLTRMRKFAAMNKMKQAALCVMAKQLQPADIEGLQQLFKTIDTDNSGTITVDEMKAAIAKMGNKVQDADLLEVMNAADLDKSGTIDYEEFIVATINLSKLEREAGCHEAFLHFDTDGDGVITRQEIRQALISRGITEDEISTMLDQYDINKDGSIDYAEFQAMIRSNDTELQQASDFFRGGGIKQVSFV</sequence>
<dbReference type="InterPro" id="IPR011992">
    <property type="entry name" value="EF-hand-dom_pair"/>
</dbReference>
<protein>
    <recommendedName>
        <fullName evidence="13">Calcium-dependent protein kinase</fullName>
    </recommendedName>
</protein>
<dbReference type="Gene3D" id="3.30.200.20">
    <property type="entry name" value="Phosphorylase Kinase, domain 1"/>
    <property type="match status" value="1"/>
</dbReference>
<dbReference type="Gene3D" id="1.10.510.10">
    <property type="entry name" value="Transferase(Phosphotransferase) domain 1"/>
    <property type="match status" value="1"/>
</dbReference>
<dbReference type="PROSITE" id="PS50222">
    <property type="entry name" value="EF_HAND_2"/>
    <property type="match status" value="4"/>
</dbReference>
<keyword evidence="5" id="KW-0106">Calcium</keyword>
<gene>
    <name evidence="11" type="ORF">WJX73_008296</name>
</gene>
<evidence type="ECO:0000313" key="12">
    <source>
        <dbReference type="Proteomes" id="UP001465755"/>
    </source>
</evidence>
<comment type="caution">
    <text evidence="11">The sequence shown here is derived from an EMBL/GenBank/DDBJ whole genome shotgun (WGS) entry which is preliminary data.</text>
</comment>
<evidence type="ECO:0000256" key="3">
    <source>
        <dbReference type="ARBA" id="ARBA00022741"/>
    </source>
</evidence>
<reference evidence="11 12" key="1">
    <citation type="journal article" date="2024" name="Nat. Commun.">
        <title>Phylogenomics reveals the evolutionary origins of lichenization in chlorophyte algae.</title>
        <authorList>
            <person name="Puginier C."/>
            <person name="Libourel C."/>
            <person name="Otte J."/>
            <person name="Skaloud P."/>
            <person name="Haon M."/>
            <person name="Grisel S."/>
            <person name="Petersen M."/>
            <person name="Berrin J.G."/>
            <person name="Delaux P.M."/>
            <person name="Dal Grande F."/>
            <person name="Keller J."/>
        </authorList>
    </citation>
    <scope>NUCLEOTIDE SEQUENCE [LARGE SCALE GENOMIC DNA]</scope>
    <source>
        <strain evidence="11 12">SAG 2036</strain>
    </source>
</reference>
<dbReference type="GO" id="GO:0004674">
    <property type="term" value="F:protein serine/threonine kinase activity"/>
    <property type="evidence" value="ECO:0007669"/>
    <property type="project" value="UniProtKB-KW"/>
</dbReference>
<dbReference type="FunFam" id="3.30.200.20:FF:000042">
    <property type="entry name" value="Aurora kinase A"/>
    <property type="match status" value="1"/>
</dbReference>
<dbReference type="FunFam" id="1.10.238.10:FF:000001">
    <property type="entry name" value="Calmodulin 1"/>
    <property type="match status" value="1"/>
</dbReference>
<feature type="domain" description="EF-hand" evidence="10">
    <location>
        <begin position="356"/>
        <end position="391"/>
    </location>
</feature>
<feature type="domain" description="EF-hand" evidence="10">
    <location>
        <begin position="428"/>
        <end position="461"/>
    </location>
</feature>
<dbReference type="InterPro" id="IPR017441">
    <property type="entry name" value="Protein_kinase_ATP_BS"/>
</dbReference>
<keyword evidence="6 7" id="KW-0067">ATP-binding</keyword>
<evidence type="ECO:0000256" key="7">
    <source>
        <dbReference type="PROSITE-ProRule" id="PRU10141"/>
    </source>
</evidence>
<dbReference type="PROSITE" id="PS00108">
    <property type="entry name" value="PROTEIN_KINASE_ST"/>
    <property type="match status" value="1"/>
</dbReference>
<comment type="similarity">
    <text evidence="8">Belongs to the protein kinase superfamily.</text>
</comment>
<name>A0AAW1NYS0_9CHLO</name>
<dbReference type="Pfam" id="PF00069">
    <property type="entry name" value="Pkinase"/>
    <property type="match status" value="1"/>
</dbReference>
<keyword evidence="1 8" id="KW-0723">Serine/threonine-protein kinase</keyword>
<evidence type="ECO:0000256" key="1">
    <source>
        <dbReference type="ARBA" id="ARBA00022527"/>
    </source>
</evidence>
<dbReference type="AlphaFoldDB" id="A0AAW1NYS0"/>
<keyword evidence="4" id="KW-0418">Kinase</keyword>
<dbReference type="InterPro" id="IPR000719">
    <property type="entry name" value="Prot_kinase_dom"/>
</dbReference>
<dbReference type="Proteomes" id="UP001465755">
    <property type="component" value="Unassembled WGS sequence"/>
</dbReference>
<evidence type="ECO:0000256" key="6">
    <source>
        <dbReference type="ARBA" id="ARBA00022840"/>
    </source>
</evidence>
<dbReference type="GO" id="GO:0005524">
    <property type="term" value="F:ATP binding"/>
    <property type="evidence" value="ECO:0007669"/>
    <property type="project" value="UniProtKB-UniRule"/>
</dbReference>
<proteinExistence type="inferred from homology"/>
<organism evidence="11 12">
    <name type="scientific">Symbiochloris irregularis</name>
    <dbReference type="NCBI Taxonomy" id="706552"/>
    <lineage>
        <taxon>Eukaryota</taxon>
        <taxon>Viridiplantae</taxon>
        <taxon>Chlorophyta</taxon>
        <taxon>core chlorophytes</taxon>
        <taxon>Trebouxiophyceae</taxon>
        <taxon>Trebouxiales</taxon>
        <taxon>Trebouxiaceae</taxon>
        <taxon>Symbiochloris</taxon>
    </lineage>
</organism>
<dbReference type="SMART" id="SM00054">
    <property type="entry name" value="EFh"/>
    <property type="match status" value="4"/>
</dbReference>
<dbReference type="CDD" id="cd05117">
    <property type="entry name" value="STKc_CAMK"/>
    <property type="match status" value="1"/>
</dbReference>
<dbReference type="GO" id="GO:0005509">
    <property type="term" value="F:calcium ion binding"/>
    <property type="evidence" value="ECO:0007669"/>
    <property type="project" value="InterPro"/>
</dbReference>
<dbReference type="PROSITE" id="PS00107">
    <property type="entry name" value="PROTEIN_KINASE_ATP"/>
    <property type="match status" value="1"/>
</dbReference>
<accession>A0AAW1NYS0</accession>
<dbReference type="InterPro" id="IPR008271">
    <property type="entry name" value="Ser/Thr_kinase_AS"/>
</dbReference>
<dbReference type="InterPro" id="IPR002048">
    <property type="entry name" value="EF_hand_dom"/>
</dbReference>
<feature type="domain" description="EF-hand" evidence="10">
    <location>
        <begin position="320"/>
        <end position="355"/>
    </location>
</feature>
<dbReference type="PANTHER" id="PTHR24349">
    <property type="entry name" value="SERINE/THREONINE-PROTEIN KINASE"/>
    <property type="match status" value="1"/>
</dbReference>
<dbReference type="Pfam" id="PF13499">
    <property type="entry name" value="EF-hand_7"/>
    <property type="match status" value="2"/>
</dbReference>
<evidence type="ECO:0008006" key="13">
    <source>
        <dbReference type="Google" id="ProtNLM"/>
    </source>
</evidence>
<feature type="binding site" evidence="7">
    <location>
        <position position="48"/>
    </location>
    <ligand>
        <name>ATP</name>
        <dbReference type="ChEBI" id="CHEBI:30616"/>
    </ligand>
</feature>
<feature type="domain" description="EF-hand" evidence="10">
    <location>
        <begin position="392"/>
        <end position="427"/>
    </location>
</feature>
<evidence type="ECO:0000256" key="4">
    <source>
        <dbReference type="ARBA" id="ARBA00022777"/>
    </source>
</evidence>
<dbReference type="SMART" id="SM00220">
    <property type="entry name" value="S_TKc"/>
    <property type="match status" value="1"/>
</dbReference>
<evidence type="ECO:0000256" key="2">
    <source>
        <dbReference type="ARBA" id="ARBA00022679"/>
    </source>
</evidence>
<evidence type="ECO:0000313" key="11">
    <source>
        <dbReference type="EMBL" id="KAK9800898.1"/>
    </source>
</evidence>
<dbReference type="SUPFAM" id="SSF56112">
    <property type="entry name" value="Protein kinase-like (PK-like)"/>
    <property type="match status" value="1"/>
</dbReference>
<dbReference type="EMBL" id="JALJOQ010000078">
    <property type="protein sequence ID" value="KAK9800898.1"/>
    <property type="molecule type" value="Genomic_DNA"/>
</dbReference>
<evidence type="ECO:0000259" key="10">
    <source>
        <dbReference type="PROSITE" id="PS50222"/>
    </source>
</evidence>
<dbReference type="PROSITE" id="PS50011">
    <property type="entry name" value="PROTEIN_KINASE_DOM"/>
    <property type="match status" value="1"/>
</dbReference>
<feature type="domain" description="Protein kinase" evidence="9">
    <location>
        <begin position="19"/>
        <end position="277"/>
    </location>
</feature>
<evidence type="ECO:0000256" key="8">
    <source>
        <dbReference type="RuleBase" id="RU000304"/>
    </source>
</evidence>
<keyword evidence="2" id="KW-0808">Transferase</keyword>
<evidence type="ECO:0000259" key="9">
    <source>
        <dbReference type="PROSITE" id="PS50011"/>
    </source>
</evidence>
<dbReference type="SUPFAM" id="SSF47473">
    <property type="entry name" value="EF-hand"/>
    <property type="match status" value="1"/>
</dbReference>
<keyword evidence="3 7" id="KW-0547">Nucleotide-binding</keyword>
<keyword evidence="12" id="KW-1185">Reference proteome</keyword>